<evidence type="ECO:0000259" key="2">
    <source>
        <dbReference type="SMART" id="SM00901"/>
    </source>
</evidence>
<evidence type="ECO:0000313" key="4">
    <source>
        <dbReference type="Proteomes" id="UP000248326"/>
    </source>
</evidence>
<feature type="domain" description="FRG" evidence="2">
    <location>
        <begin position="28"/>
        <end position="124"/>
    </location>
</feature>
<protein>
    <submittedName>
        <fullName evidence="3">FRG domain-containing protein</fullName>
    </submittedName>
</protein>
<dbReference type="Pfam" id="PF08867">
    <property type="entry name" value="FRG"/>
    <property type="match status" value="1"/>
</dbReference>
<evidence type="ECO:0000256" key="1">
    <source>
        <dbReference type="SAM" id="MobiDB-lite"/>
    </source>
</evidence>
<dbReference type="SMART" id="SM00901">
    <property type="entry name" value="FRG"/>
    <property type="match status" value="1"/>
</dbReference>
<keyword evidence="4" id="KW-1185">Reference proteome</keyword>
<sequence length="297" mass="34339">MQVIRPSSWSELQDVLYEGAWNPSLRRFRSPFAYRGVSDARYSLRTSLARLGGTPRDLERHLLRAFRRYAYTSVQERESYWHWLALGQHHGLPTRLLDWSYSPLVALHFATASIEKFDTDGVVWMVNLSQANASLPEPLARHLAEDGTDVFTVESLTSFSRRHARERDPDAMTFDVQVLEDLERTSDEPFLLFFEPPSIDERIVQQYALFSLLSNPATALQDWLSDHEDVYRQIVLSADLKWEVRDKLDQANINERTLFPGLTGLSTWLKRYYLPRDADEDADEDKESGGPRDANET</sequence>
<name>A0A318S7X9_9DEIO</name>
<dbReference type="AlphaFoldDB" id="A0A318S7X9"/>
<organism evidence="3 4">
    <name type="scientific">Deinococcus yavapaiensis KR-236</name>
    <dbReference type="NCBI Taxonomy" id="694435"/>
    <lineage>
        <taxon>Bacteria</taxon>
        <taxon>Thermotogati</taxon>
        <taxon>Deinococcota</taxon>
        <taxon>Deinococci</taxon>
        <taxon>Deinococcales</taxon>
        <taxon>Deinococcaceae</taxon>
        <taxon>Deinococcus</taxon>
    </lineage>
</organism>
<reference evidence="3 4" key="1">
    <citation type="submission" date="2018-06" db="EMBL/GenBank/DDBJ databases">
        <title>Genomic Encyclopedia of Type Strains, Phase IV (KMG-IV): sequencing the most valuable type-strain genomes for metagenomic binning, comparative biology and taxonomic classification.</title>
        <authorList>
            <person name="Goeker M."/>
        </authorList>
    </citation>
    <scope>NUCLEOTIDE SEQUENCE [LARGE SCALE GENOMIC DNA]</scope>
    <source>
        <strain evidence="3 4">DSM 18048</strain>
    </source>
</reference>
<proteinExistence type="predicted"/>
<comment type="caution">
    <text evidence="3">The sequence shown here is derived from an EMBL/GenBank/DDBJ whole genome shotgun (WGS) entry which is preliminary data.</text>
</comment>
<feature type="region of interest" description="Disordered" evidence="1">
    <location>
        <begin position="278"/>
        <end position="297"/>
    </location>
</feature>
<accession>A0A318S7X9</accession>
<dbReference type="InterPro" id="IPR014966">
    <property type="entry name" value="FRG-dom"/>
</dbReference>
<dbReference type="RefSeq" id="WP_110887908.1">
    <property type="nucleotide sequence ID" value="NZ_QJSX01000014.1"/>
</dbReference>
<dbReference type="EMBL" id="QJSX01000014">
    <property type="protein sequence ID" value="PYE51881.1"/>
    <property type="molecule type" value="Genomic_DNA"/>
</dbReference>
<feature type="compositionally biased region" description="Basic and acidic residues" evidence="1">
    <location>
        <begin position="287"/>
        <end position="297"/>
    </location>
</feature>
<dbReference type="OrthoDB" id="9816036at2"/>
<evidence type="ECO:0000313" key="3">
    <source>
        <dbReference type="EMBL" id="PYE51881.1"/>
    </source>
</evidence>
<dbReference type="Proteomes" id="UP000248326">
    <property type="component" value="Unassembled WGS sequence"/>
</dbReference>
<gene>
    <name evidence="3" type="ORF">DES52_11482</name>
</gene>